<gene>
    <name evidence="7" type="ORF">OB236_37225</name>
</gene>
<accession>A0ABT2USZ3</accession>
<evidence type="ECO:0000313" key="8">
    <source>
        <dbReference type="Proteomes" id="UP001652445"/>
    </source>
</evidence>
<evidence type="ECO:0000256" key="3">
    <source>
        <dbReference type="ARBA" id="ARBA00022692"/>
    </source>
</evidence>
<evidence type="ECO:0000256" key="5">
    <source>
        <dbReference type="ARBA" id="ARBA00023136"/>
    </source>
</evidence>
<protein>
    <submittedName>
        <fullName evidence="7">Bax inhibitor-1/YccA family protein</fullName>
    </submittedName>
</protein>
<proteinExistence type="inferred from homology"/>
<name>A0ABT2USZ3_9BACL</name>
<feature type="transmembrane region" description="Helical" evidence="6">
    <location>
        <begin position="44"/>
        <end position="61"/>
    </location>
</feature>
<keyword evidence="3 6" id="KW-0812">Transmembrane</keyword>
<dbReference type="EMBL" id="JAOQIO010000124">
    <property type="protein sequence ID" value="MCU6797779.1"/>
    <property type="molecule type" value="Genomic_DNA"/>
</dbReference>
<feature type="transmembrane region" description="Helical" evidence="6">
    <location>
        <begin position="131"/>
        <end position="151"/>
    </location>
</feature>
<organism evidence="7 8">
    <name type="scientific">Paenibacillus baimaensis</name>
    <dbReference type="NCBI Taxonomy" id="2982185"/>
    <lineage>
        <taxon>Bacteria</taxon>
        <taxon>Bacillati</taxon>
        <taxon>Bacillota</taxon>
        <taxon>Bacilli</taxon>
        <taxon>Bacillales</taxon>
        <taxon>Paenibacillaceae</taxon>
        <taxon>Paenibacillus</taxon>
    </lineage>
</organism>
<comment type="similarity">
    <text evidence="2 6">Belongs to the BI1 family.</text>
</comment>
<comment type="caution">
    <text evidence="7">The sequence shown here is derived from an EMBL/GenBank/DDBJ whole genome shotgun (WGS) entry which is preliminary data.</text>
</comment>
<feature type="transmembrane region" description="Helical" evidence="6">
    <location>
        <begin position="194"/>
        <end position="215"/>
    </location>
</feature>
<sequence length="218" mass="23683">MMDRTLTESHTGSFGHIMQIFAVSLLVSFVGTLAGAMLIPPSLIGLFVVIELVMLVSVFIMRFRGKMIGYPFLYIFTAVTGVTLYPIIANYGGILGANLVSAAFLATAGIFGGLALYAYRSQRDFSFLGGFLFAATIGLIVMSLFSLFIPMGSTMNLVWSVLGIVIFSGWVLYDVSQYKGGVSPEAVPMAALNIYLNFINLFIYILRFLAAIVGFSRN</sequence>
<dbReference type="Proteomes" id="UP001652445">
    <property type="component" value="Unassembled WGS sequence"/>
</dbReference>
<reference evidence="7 8" key="1">
    <citation type="submission" date="2022-09" db="EMBL/GenBank/DDBJ databases">
        <authorList>
            <person name="Han X.L."/>
            <person name="Wang Q."/>
            <person name="Lu T."/>
        </authorList>
    </citation>
    <scope>NUCLEOTIDE SEQUENCE [LARGE SCALE GENOMIC DNA]</scope>
    <source>
        <strain evidence="7 8">WQ 127069</strain>
    </source>
</reference>
<evidence type="ECO:0000256" key="6">
    <source>
        <dbReference type="RuleBase" id="RU004379"/>
    </source>
</evidence>
<feature type="transmembrane region" description="Helical" evidence="6">
    <location>
        <begin position="68"/>
        <end position="88"/>
    </location>
</feature>
<evidence type="ECO:0000256" key="2">
    <source>
        <dbReference type="ARBA" id="ARBA00010350"/>
    </source>
</evidence>
<dbReference type="PANTHER" id="PTHR23291">
    <property type="entry name" value="BAX INHIBITOR-RELATED"/>
    <property type="match status" value="1"/>
</dbReference>
<keyword evidence="4 6" id="KW-1133">Transmembrane helix</keyword>
<feature type="transmembrane region" description="Helical" evidence="6">
    <location>
        <begin position="157"/>
        <end position="173"/>
    </location>
</feature>
<dbReference type="PANTHER" id="PTHR23291:SF50">
    <property type="entry name" value="PROTEIN LIFEGUARD 4"/>
    <property type="match status" value="1"/>
</dbReference>
<evidence type="ECO:0000256" key="1">
    <source>
        <dbReference type="ARBA" id="ARBA00004141"/>
    </source>
</evidence>
<comment type="subcellular location">
    <subcellularLocation>
        <location evidence="1">Membrane</location>
        <topology evidence="1">Multi-pass membrane protein</topology>
    </subcellularLocation>
</comment>
<keyword evidence="8" id="KW-1185">Reference proteome</keyword>
<evidence type="ECO:0000313" key="7">
    <source>
        <dbReference type="EMBL" id="MCU6797779.1"/>
    </source>
</evidence>
<evidence type="ECO:0000256" key="4">
    <source>
        <dbReference type="ARBA" id="ARBA00022989"/>
    </source>
</evidence>
<keyword evidence="5 6" id="KW-0472">Membrane</keyword>
<dbReference type="CDD" id="cd10432">
    <property type="entry name" value="BI-1-like_bacterial"/>
    <property type="match status" value="1"/>
</dbReference>
<dbReference type="Pfam" id="PF01027">
    <property type="entry name" value="Bax1-I"/>
    <property type="match status" value="1"/>
</dbReference>
<dbReference type="RefSeq" id="WP_262688504.1">
    <property type="nucleotide sequence ID" value="NZ_JAOQIO010000124.1"/>
</dbReference>
<feature type="transmembrane region" description="Helical" evidence="6">
    <location>
        <begin position="94"/>
        <end position="119"/>
    </location>
</feature>
<feature type="transmembrane region" description="Helical" evidence="6">
    <location>
        <begin position="20"/>
        <end position="38"/>
    </location>
</feature>
<dbReference type="InterPro" id="IPR006214">
    <property type="entry name" value="Bax_inhibitor_1-related"/>
</dbReference>